<evidence type="ECO:0000313" key="5">
    <source>
        <dbReference type="EMBL" id="SUZ63253.1"/>
    </source>
</evidence>
<dbReference type="InterPro" id="IPR049450">
    <property type="entry name" value="ACOT8-like_C"/>
</dbReference>
<feature type="domain" description="Acyl-CoA thioesterase-like N-terminal HotDog" evidence="3">
    <location>
        <begin position="30"/>
        <end position="109"/>
    </location>
</feature>
<accession>A0A381PCP0</accession>
<dbReference type="InterPro" id="IPR049449">
    <property type="entry name" value="TesB_ACOT8-like_N"/>
</dbReference>
<dbReference type="AlphaFoldDB" id="A0A381PCP0"/>
<evidence type="ECO:0000256" key="1">
    <source>
        <dbReference type="ARBA" id="ARBA00006538"/>
    </source>
</evidence>
<dbReference type="Gene3D" id="2.40.160.210">
    <property type="entry name" value="Acyl-CoA thioesterase, double hotdog domain"/>
    <property type="match status" value="1"/>
</dbReference>
<name>A0A381PCP0_9ZZZZ</name>
<dbReference type="PANTHER" id="PTHR11066">
    <property type="entry name" value="ACYL-COA THIOESTERASE"/>
    <property type="match status" value="1"/>
</dbReference>
<evidence type="ECO:0000256" key="2">
    <source>
        <dbReference type="ARBA" id="ARBA00022801"/>
    </source>
</evidence>
<dbReference type="GO" id="GO:0047617">
    <property type="term" value="F:fatty acyl-CoA hydrolase activity"/>
    <property type="evidence" value="ECO:0007669"/>
    <property type="project" value="InterPro"/>
</dbReference>
<dbReference type="GO" id="GO:0005782">
    <property type="term" value="C:peroxisomal matrix"/>
    <property type="evidence" value="ECO:0007669"/>
    <property type="project" value="UniProtKB-SubCell"/>
</dbReference>
<dbReference type="GO" id="GO:0006637">
    <property type="term" value="P:acyl-CoA metabolic process"/>
    <property type="evidence" value="ECO:0007669"/>
    <property type="project" value="InterPro"/>
</dbReference>
<reference evidence="5" key="1">
    <citation type="submission" date="2018-05" db="EMBL/GenBank/DDBJ databases">
        <authorList>
            <person name="Lanie J.A."/>
            <person name="Ng W.-L."/>
            <person name="Kazmierczak K.M."/>
            <person name="Andrzejewski T.M."/>
            <person name="Davidsen T.M."/>
            <person name="Wayne K.J."/>
            <person name="Tettelin H."/>
            <person name="Glass J.I."/>
            <person name="Rusch D."/>
            <person name="Podicherti R."/>
            <person name="Tsui H.-C.T."/>
            <person name="Winkler M.E."/>
        </authorList>
    </citation>
    <scope>NUCLEOTIDE SEQUENCE</scope>
</reference>
<sequence length="269" mass="29278">MAWEVSDFATLMALEAHGPDVYVGVSPEYPWGRVYGGQVVAQGLRAAQATVGTDHHVHSLHAYFIRGGTSNEPIRYEVDRIRNGRSFVTRRVVARQSEGAILNLSCSFQVHEDQADVQESALPADVGAAGSGEVEDWGLLGRRVAGQATGRSSLWLRVLDDLGDDPHMQACALAYTSDDIPTNAVGSTHPRIGEVRDDVTTYGEVFIGASLDHAIWFHRPLPTDEWLLHDHRSHGLASARGLSVGEVFAPSGVHVATVAQEILIRERTR</sequence>
<dbReference type="InterPro" id="IPR042171">
    <property type="entry name" value="Acyl-CoA_hotdog"/>
</dbReference>
<organism evidence="5">
    <name type="scientific">marine metagenome</name>
    <dbReference type="NCBI Taxonomy" id="408172"/>
    <lineage>
        <taxon>unclassified sequences</taxon>
        <taxon>metagenomes</taxon>
        <taxon>ecological metagenomes</taxon>
    </lineage>
</organism>
<dbReference type="InterPro" id="IPR029069">
    <property type="entry name" value="HotDog_dom_sf"/>
</dbReference>
<keyword evidence="2" id="KW-0378">Hydrolase</keyword>
<evidence type="ECO:0000259" key="4">
    <source>
        <dbReference type="Pfam" id="PF20789"/>
    </source>
</evidence>
<gene>
    <name evidence="5" type="ORF">METZ01_LOCUS16107</name>
</gene>
<proteinExistence type="inferred from homology"/>
<feature type="domain" description="Acyl-CoA thioesterase-like C-terminal" evidence="4">
    <location>
        <begin position="143"/>
        <end position="264"/>
    </location>
</feature>
<dbReference type="InterPro" id="IPR003703">
    <property type="entry name" value="Acyl_CoA_thio"/>
</dbReference>
<dbReference type="Pfam" id="PF13622">
    <property type="entry name" value="4HBT_3"/>
    <property type="match status" value="1"/>
</dbReference>
<dbReference type="GO" id="GO:0009062">
    <property type="term" value="P:fatty acid catabolic process"/>
    <property type="evidence" value="ECO:0007669"/>
    <property type="project" value="TreeGrafter"/>
</dbReference>
<dbReference type="SUPFAM" id="SSF54637">
    <property type="entry name" value="Thioesterase/thiol ester dehydrase-isomerase"/>
    <property type="match status" value="2"/>
</dbReference>
<dbReference type="Pfam" id="PF20789">
    <property type="entry name" value="4HBT_3C"/>
    <property type="match status" value="1"/>
</dbReference>
<dbReference type="EMBL" id="UINC01000912">
    <property type="protein sequence ID" value="SUZ63253.1"/>
    <property type="molecule type" value="Genomic_DNA"/>
</dbReference>
<evidence type="ECO:0008006" key="6">
    <source>
        <dbReference type="Google" id="ProtNLM"/>
    </source>
</evidence>
<dbReference type="PANTHER" id="PTHR11066:SF34">
    <property type="entry name" value="ACYL-COENZYME A THIOESTERASE 8"/>
    <property type="match status" value="1"/>
</dbReference>
<dbReference type="Gene3D" id="3.10.129.10">
    <property type="entry name" value="Hotdog Thioesterase"/>
    <property type="match status" value="1"/>
</dbReference>
<comment type="similarity">
    <text evidence="1">Belongs to the C/M/P thioester hydrolase family.</text>
</comment>
<dbReference type="CDD" id="cd03444">
    <property type="entry name" value="Thioesterase_II_repeat1"/>
    <property type="match status" value="1"/>
</dbReference>
<dbReference type="CDD" id="cd03445">
    <property type="entry name" value="Thioesterase_II_repeat2"/>
    <property type="match status" value="1"/>
</dbReference>
<protein>
    <recommendedName>
        <fullName evidence="6">Acyl-CoA thioesterase II domain-containing protein</fullName>
    </recommendedName>
</protein>
<evidence type="ECO:0000259" key="3">
    <source>
        <dbReference type="Pfam" id="PF13622"/>
    </source>
</evidence>